<dbReference type="EMBL" id="ML735753">
    <property type="protein sequence ID" value="KAE8416381.1"/>
    <property type="molecule type" value="Genomic_DNA"/>
</dbReference>
<feature type="chain" id="PRO_5047401755" description="Secreted protein" evidence="1">
    <location>
        <begin position="21"/>
        <end position="67"/>
    </location>
</feature>
<dbReference type="Proteomes" id="UP000325395">
    <property type="component" value="Unassembled WGS sequence"/>
</dbReference>
<proteinExistence type="predicted"/>
<keyword evidence="3" id="KW-1185">Reference proteome</keyword>
<evidence type="ECO:0000256" key="1">
    <source>
        <dbReference type="SAM" id="SignalP"/>
    </source>
</evidence>
<organism evidence="2 3">
    <name type="scientific">Aspergillus pseudocaelatus</name>
    <dbReference type="NCBI Taxonomy" id="1825620"/>
    <lineage>
        <taxon>Eukaryota</taxon>
        <taxon>Fungi</taxon>
        <taxon>Dikarya</taxon>
        <taxon>Ascomycota</taxon>
        <taxon>Pezizomycotina</taxon>
        <taxon>Eurotiomycetes</taxon>
        <taxon>Eurotiomycetidae</taxon>
        <taxon>Eurotiales</taxon>
        <taxon>Aspergillaceae</taxon>
        <taxon>Aspergillus</taxon>
        <taxon>Aspergillus subgen. Circumdati</taxon>
    </lineage>
</organism>
<evidence type="ECO:0000313" key="2">
    <source>
        <dbReference type="EMBL" id="KAE8416381.1"/>
    </source>
</evidence>
<keyword evidence="1" id="KW-0732">Signal</keyword>
<protein>
    <recommendedName>
        <fullName evidence="4">Secreted protein</fullName>
    </recommendedName>
</protein>
<name>A0ABQ6WGW4_9EURO</name>
<evidence type="ECO:0000313" key="3">
    <source>
        <dbReference type="Proteomes" id="UP000325395"/>
    </source>
</evidence>
<sequence>MILLLVLVGVSLFCMTLNRGFVHVQYYVSCWNWMSQTYTHVSIPSVNLRHCTICSIRINLLSPWPSY</sequence>
<reference evidence="2 3" key="1">
    <citation type="submission" date="2019-04" db="EMBL/GenBank/DDBJ databases">
        <authorList>
            <consortium name="DOE Joint Genome Institute"/>
            <person name="Mondo S."/>
            <person name="Kjaerbolling I."/>
            <person name="Vesth T."/>
            <person name="Frisvad J.C."/>
            <person name="Nybo J.L."/>
            <person name="Theobald S."/>
            <person name="Kildgaard S."/>
            <person name="Isbrandt T."/>
            <person name="Kuo A."/>
            <person name="Sato A."/>
            <person name="Lyhne E.K."/>
            <person name="Kogle M.E."/>
            <person name="Wiebenga A."/>
            <person name="Kun R.S."/>
            <person name="Lubbers R.J."/>
            <person name="Makela M.R."/>
            <person name="Barry K."/>
            <person name="Chovatia M."/>
            <person name="Clum A."/>
            <person name="Daum C."/>
            <person name="Haridas S."/>
            <person name="He G."/>
            <person name="LaButti K."/>
            <person name="Lipzen A."/>
            <person name="Riley R."/>
            <person name="Salamov A."/>
            <person name="Simmons B.A."/>
            <person name="Magnuson J.K."/>
            <person name="Henrissat B."/>
            <person name="Mortensen U.H."/>
            <person name="Larsen T.O."/>
            <person name="Devries R.P."/>
            <person name="Grigoriev I.V."/>
            <person name="Machida M."/>
            <person name="Baker S.E."/>
            <person name="Andersen M.R."/>
            <person name="Cantor M.N."/>
            <person name="Hua S.X."/>
        </authorList>
    </citation>
    <scope>NUCLEOTIDE SEQUENCE [LARGE SCALE GENOMIC DNA]</scope>
    <source>
        <strain evidence="2 3">CBS 117616</strain>
    </source>
</reference>
<accession>A0ABQ6WGW4</accession>
<feature type="signal peptide" evidence="1">
    <location>
        <begin position="1"/>
        <end position="20"/>
    </location>
</feature>
<evidence type="ECO:0008006" key="4">
    <source>
        <dbReference type="Google" id="ProtNLM"/>
    </source>
</evidence>
<gene>
    <name evidence="2" type="ORF">BDV36DRAFT_260575</name>
</gene>